<evidence type="ECO:0000313" key="3">
    <source>
        <dbReference type="EMBL" id="HDM36754.1"/>
    </source>
</evidence>
<dbReference type="Gene3D" id="1.20.1250.20">
    <property type="entry name" value="MFS general substrate transporter like domains"/>
    <property type="match status" value="1"/>
</dbReference>
<dbReference type="InterPro" id="IPR020846">
    <property type="entry name" value="MFS_dom"/>
</dbReference>
<keyword evidence="1" id="KW-0812">Transmembrane</keyword>
<dbReference type="PANTHER" id="PTHR43129">
    <property type="entry name" value="FOSMIDOMYCIN RESISTANCE PROTEIN"/>
    <property type="match status" value="1"/>
</dbReference>
<accession>A0A7C0X2L0</accession>
<reference evidence="3" key="1">
    <citation type="journal article" date="2020" name="mSystems">
        <title>Genome- and Community-Level Interaction Insights into Carbon Utilization and Element Cycling Functions of Hydrothermarchaeota in Hydrothermal Sediment.</title>
        <authorList>
            <person name="Zhou Z."/>
            <person name="Liu Y."/>
            <person name="Xu W."/>
            <person name="Pan J."/>
            <person name="Luo Z.H."/>
            <person name="Li M."/>
        </authorList>
    </citation>
    <scope>NUCLEOTIDE SEQUENCE [LARGE SCALE GENOMIC DNA]</scope>
    <source>
        <strain evidence="3">HyVt-185</strain>
    </source>
</reference>
<feature type="transmembrane region" description="Helical" evidence="1">
    <location>
        <begin position="122"/>
        <end position="141"/>
    </location>
</feature>
<evidence type="ECO:0000256" key="1">
    <source>
        <dbReference type="SAM" id="Phobius"/>
    </source>
</evidence>
<feature type="transmembrane region" description="Helical" evidence="1">
    <location>
        <begin position="36"/>
        <end position="55"/>
    </location>
</feature>
<dbReference type="InterPro" id="IPR011701">
    <property type="entry name" value="MFS"/>
</dbReference>
<keyword evidence="1" id="KW-0472">Membrane</keyword>
<sequence length="145" mass="15229">ITPTGIGILLSVNIMLAGILQPYFGRFADRINRVWLIFSGSILTTIALLLIPYTGSFRGLLLLNLLMGAGGAIAVPASLAMMADVGRDDGMGALMGIYNAAMSMGMATGPIISGIIMDIMGIQEVFTLAGMISLIGSLYFLRRVG</sequence>
<protein>
    <submittedName>
        <fullName evidence="3">MFS transporter</fullName>
    </submittedName>
</protein>
<feature type="transmembrane region" description="Helical" evidence="1">
    <location>
        <begin position="95"/>
        <end position="116"/>
    </location>
</feature>
<feature type="non-terminal residue" evidence="3">
    <location>
        <position position="1"/>
    </location>
</feature>
<dbReference type="InterPro" id="IPR036259">
    <property type="entry name" value="MFS_trans_sf"/>
</dbReference>
<gene>
    <name evidence="3" type="ORF">ENG09_05865</name>
</gene>
<dbReference type="GO" id="GO:0022857">
    <property type="term" value="F:transmembrane transporter activity"/>
    <property type="evidence" value="ECO:0007669"/>
    <property type="project" value="InterPro"/>
</dbReference>
<keyword evidence="1" id="KW-1133">Transmembrane helix</keyword>
<feature type="transmembrane region" description="Helical" evidence="1">
    <location>
        <begin position="61"/>
        <end position="83"/>
    </location>
</feature>
<comment type="caution">
    <text evidence="3">The sequence shown here is derived from an EMBL/GenBank/DDBJ whole genome shotgun (WGS) entry which is preliminary data.</text>
</comment>
<dbReference type="PROSITE" id="PS50850">
    <property type="entry name" value="MFS"/>
    <property type="match status" value="1"/>
</dbReference>
<feature type="transmembrane region" description="Helical" evidence="1">
    <location>
        <begin position="6"/>
        <end position="24"/>
    </location>
</feature>
<organism evidence="3">
    <name type="scientific">Candidatus Syntropharchaeum butanivorans</name>
    <dbReference type="NCBI Taxonomy" id="1839936"/>
    <lineage>
        <taxon>Archaea</taxon>
        <taxon>Methanobacteriati</taxon>
        <taxon>Methanobacteriota</taxon>
        <taxon>Stenosarchaea group</taxon>
        <taxon>Methanomicrobia</taxon>
        <taxon>Methanosarcinales</taxon>
        <taxon>ANME-2 cluster</taxon>
        <taxon>Candidatus Syntropharchaeum</taxon>
    </lineage>
</organism>
<feature type="domain" description="Major facilitator superfamily (MFS) profile" evidence="2">
    <location>
        <begin position="1"/>
        <end position="145"/>
    </location>
</feature>
<dbReference type="PANTHER" id="PTHR43129:SF1">
    <property type="entry name" value="FOSMIDOMYCIN RESISTANCE PROTEIN"/>
    <property type="match status" value="1"/>
</dbReference>
<dbReference type="AlphaFoldDB" id="A0A7C0X2L0"/>
<dbReference type="Proteomes" id="UP000885863">
    <property type="component" value="Unassembled WGS sequence"/>
</dbReference>
<name>A0A7C0X2L0_9EURY</name>
<dbReference type="Pfam" id="PF07690">
    <property type="entry name" value="MFS_1"/>
    <property type="match status" value="1"/>
</dbReference>
<dbReference type="SUPFAM" id="SSF103473">
    <property type="entry name" value="MFS general substrate transporter"/>
    <property type="match status" value="1"/>
</dbReference>
<dbReference type="EMBL" id="DQZR01000248">
    <property type="protein sequence ID" value="HDM36754.1"/>
    <property type="molecule type" value="Genomic_DNA"/>
</dbReference>
<dbReference type="GO" id="GO:0005886">
    <property type="term" value="C:plasma membrane"/>
    <property type="evidence" value="ECO:0007669"/>
    <property type="project" value="TreeGrafter"/>
</dbReference>
<evidence type="ECO:0000259" key="2">
    <source>
        <dbReference type="PROSITE" id="PS50850"/>
    </source>
</evidence>
<proteinExistence type="predicted"/>